<keyword evidence="1" id="KW-0812">Transmembrane</keyword>
<keyword evidence="1" id="KW-0472">Membrane</keyword>
<evidence type="ECO:0000313" key="3">
    <source>
        <dbReference type="Proteomes" id="UP000464754"/>
    </source>
</evidence>
<protein>
    <submittedName>
        <fullName evidence="2">Uncharacterized protein</fullName>
    </submittedName>
</protein>
<dbReference type="RefSeq" id="WP_163051982.1">
    <property type="nucleotide sequence ID" value="NZ_AP019695.1"/>
</dbReference>
<accession>A0A6N4TJW4</accession>
<organism evidence="2 3">
    <name type="scientific">Amedibacterium intestinale</name>
    <dbReference type="NCBI Taxonomy" id="2583452"/>
    <lineage>
        <taxon>Bacteria</taxon>
        <taxon>Bacillati</taxon>
        <taxon>Bacillota</taxon>
        <taxon>Erysipelotrichia</taxon>
        <taxon>Erysipelotrichales</taxon>
        <taxon>Erysipelotrichaceae</taxon>
        <taxon>Amedibacterium</taxon>
    </lineage>
</organism>
<dbReference type="EMBL" id="AP019695">
    <property type="protein sequence ID" value="BBK22695.1"/>
    <property type="molecule type" value="Genomic_DNA"/>
</dbReference>
<feature type="transmembrane region" description="Helical" evidence="1">
    <location>
        <begin position="129"/>
        <end position="151"/>
    </location>
</feature>
<dbReference type="AlphaFoldDB" id="A0A6N4TJW4"/>
<feature type="transmembrane region" description="Helical" evidence="1">
    <location>
        <begin position="97"/>
        <end position="117"/>
    </location>
</feature>
<name>A0A6N4TJW4_9FIRM</name>
<evidence type="ECO:0000256" key="1">
    <source>
        <dbReference type="SAM" id="Phobius"/>
    </source>
</evidence>
<reference evidence="3" key="1">
    <citation type="submission" date="2019-05" db="EMBL/GenBank/DDBJ databases">
        <title>Complete genome sequencing of Absiella argi strain JCM 30884.</title>
        <authorList>
            <person name="Sakamoto M."/>
            <person name="Murakami T."/>
            <person name="Mori H."/>
        </authorList>
    </citation>
    <scope>NUCLEOTIDE SEQUENCE [LARGE SCALE GENOMIC DNA]</scope>
    <source>
        <strain evidence="3">JCM 30884</strain>
    </source>
</reference>
<keyword evidence="3" id="KW-1185">Reference proteome</keyword>
<sequence length="313" mass="36035">MNKKIIDKYTKEYGVRFSRRQKRKASLALFEDMKDAGYEGTMISGRKVFSKAENYLFGNIKTMKTVIVVPFDTPQHCFWRRVPYYPLNGNKSANKSVLPMFAPVILLYLMVFVMLWIADHFVTSPQLAFGISLFIYFLIFFLLYLMTIGIANRNNYNRYSLSVATAIELAQKLGKDEKRKVGFLFTDKNKTRYYGAQLAVDKFIQENKNPDFICIDCIGEGSVIQIGYNPNMRKMAVKLKQKENIDLVKLSESMRMQNAMGVFSHAVVIARGDLDKDNELCLTTTCTSKDKHIEESMADDVVEMLYNYLCKLS</sequence>
<proteinExistence type="predicted"/>
<dbReference type="KEGG" id="aarg:Aargi30884_15980"/>
<dbReference type="Proteomes" id="UP000464754">
    <property type="component" value="Chromosome"/>
</dbReference>
<gene>
    <name evidence="2" type="ORF">Aargi30884_15980</name>
</gene>
<keyword evidence="1" id="KW-1133">Transmembrane helix</keyword>
<evidence type="ECO:0000313" key="2">
    <source>
        <dbReference type="EMBL" id="BBK22695.1"/>
    </source>
</evidence>